<dbReference type="GO" id="GO:0032259">
    <property type="term" value="P:methylation"/>
    <property type="evidence" value="ECO:0007669"/>
    <property type="project" value="UniProtKB-KW"/>
</dbReference>
<comment type="catalytic activity">
    <reaction evidence="11 12">
        <text>uridine(1498) in 16S rRNA + S-adenosyl-L-methionine = N(3)-methyluridine(1498) in 16S rRNA + S-adenosyl-L-homocysteine + H(+)</text>
        <dbReference type="Rhea" id="RHEA:42920"/>
        <dbReference type="Rhea" id="RHEA-COMP:10283"/>
        <dbReference type="Rhea" id="RHEA-COMP:10284"/>
        <dbReference type="ChEBI" id="CHEBI:15378"/>
        <dbReference type="ChEBI" id="CHEBI:57856"/>
        <dbReference type="ChEBI" id="CHEBI:59789"/>
        <dbReference type="ChEBI" id="CHEBI:65315"/>
        <dbReference type="ChEBI" id="CHEBI:74502"/>
        <dbReference type="EC" id="2.1.1.193"/>
    </reaction>
</comment>
<feature type="domain" description="Ribosomal RNA small subunit methyltransferase E PUA-like" evidence="14">
    <location>
        <begin position="18"/>
        <end position="63"/>
    </location>
</feature>
<evidence type="ECO:0000256" key="2">
    <source>
        <dbReference type="ARBA" id="ARBA00005528"/>
    </source>
</evidence>
<dbReference type="InterPro" id="IPR029026">
    <property type="entry name" value="tRNA_m1G_MTases_N"/>
</dbReference>
<feature type="domain" description="Ribosomal RNA small subunit methyltransferase E methyltransferase" evidence="13">
    <location>
        <begin position="74"/>
        <end position="246"/>
    </location>
</feature>
<dbReference type="InterPro" id="IPR046887">
    <property type="entry name" value="RsmE_PUA-like"/>
</dbReference>
<keyword evidence="6 12" id="KW-0698">rRNA processing</keyword>
<dbReference type="EMBL" id="JBHLWN010000025">
    <property type="protein sequence ID" value="MFC0212049.1"/>
    <property type="molecule type" value="Genomic_DNA"/>
</dbReference>
<dbReference type="PIRSF" id="PIRSF015601">
    <property type="entry name" value="MTase_slr0722"/>
    <property type="match status" value="1"/>
</dbReference>
<evidence type="ECO:0000256" key="4">
    <source>
        <dbReference type="ARBA" id="ARBA00013673"/>
    </source>
</evidence>
<evidence type="ECO:0000313" key="15">
    <source>
        <dbReference type="EMBL" id="MFC0212049.1"/>
    </source>
</evidence>
<accession>A0ABV6DHF0</accession>
<dbReference type="PANTHER" id="PTHR30027:SF3">
    <property type="entry name" value="16S RRNA (URACIL(1498)-N(3))-METHYLTRANSFERASE"/>
    <property type="match status" value="1"/>
</dbReference>
<dbReference type="CDD" id="cd18084">
    <property type="entry name" value="RsmE-like"/>
    <property type="match status" value="1"/>
</dbReference>
<dbReference type="Pfam" id="PF20260">
    <property type="entry name" value="PUA_4"/>
    <property type="match status" value="1"/>
</dbReference>
<dbReference type="SUPFAM" id="SSF88697">
    <property type="entry name" value="PUA domain-like"/>
    <property type="match status" value="1"/>
</dbReference>
<proteinExistence type="inferred from homology"/>
<dbReference type="InterPro" id="IPR006700">
    <property type="entry name" value="RsmE"/>
</dbReference>
<evidence type="ECO:0000256" key="9">
    <source>
        <dbReference type="ARBA" id="ARBA00022691"/>
    </source>
</evidence>
<dbReference type="InterPro" id="IPR029028">
    <property type="entry name" value="Alpha/beta_knot_MTases"/>
</dbReference>
<evidence type="ECO:0000259" key="14">
    <source>
        <dbReference type="Pfam" id="PF20260"/>
    </source>
</evidence>
<organism evidence="15 16">
    <name type="scientific">Paenibacillus chartarius</name>
    <dbReference type="NCBI Taxonomy" id="747481"/>
    <lineage>
        <taxon>Bacteria</taxon>
        <taxon>Bacillati</taxon>
        <taxon>Bacillota</taxon>
        <taxon>Bacilli</taxon>
        <taxon>Bacillales</taxon>
        <taxon>Paenibacillaceae</taxon>
        <taxon>Paenibacillus</taxon>
    </lineage>
</organism>
<evidence type="ECO:0000256" key="10">
    <source>
        <dbReference type="ARBA" id="ARBA00025699"/>
    </source>
</evidence>
<gene>
    <name evidence="15" type="ORF">ACFFK0_06210</name>
</gene>
<keyword evidence="7 12" id="KW-0489">Methyltransferase</keyword>
<dbReference type="NCBIfam" id="NF008692">
    <property type="entry name" value="PRK11713.1-5"/>
    <property type="match status" value="1"/>
</dbReference>
<keyword evidence="16" id="KW-1185">Reference proteome</keyword>
<evidence type="ECO:0000256" key="1">
    <source>
        <dbReference type="ARBA" id="ARBA00004496"/>
    </source>
</evidence>
<dbReference type="InterPro" id="IPR015947">
    <property type="entry name" value="PUA-like_sf"/>
</dbReference>
<evidence type="ECO:0000256" key="7">
    <source>
        <dbReference type="ARBA" id="ARBA00022603"/>
    </source>
</evidence>
<sequence>MQRYFVDPRMWVDDMVSITGDDAHHLTRVMRAEEGDVVIVSDGLGREAKAKLVSFEKSEVKAAVLEALPLEAEPSVDVWIGQSLPKGDKMETVIQKGTEIGAARFVPFLSERTVVQYDARKEAKRTERWGKIAKEAAEQAHRNRIPAIEPVRSWKELLQLAREADAAWLCYEKEDAVGLKDALLSWKAERGGKDGLKPKLLLLVGPEGGFSEKEAAEAEAAGCRVVTLGKRILRTETAAMVGLSCILYEVGEMGGQ</sequence>
<evidence type="ECO:0000313" key="16">
    <source>
        <dbReference type="Proteomes" id="UP001589776"/>
    </source>
</evidence>
<dbReference type="PANTHER" id="PTHR30027">
    <property type="entry name" value="RIBOSOMAL RNA SMALL SUBUNIT METHYLTRANSFERASE E"/>
    <property type="match status" value="1"/>
</dbReference>
<evidence type="ECO:0000259" key="13">
    <source>
        <dbReference type="Pfam" id="PF04452"/>
    </source>
</evidence>
<name>A0ABV6DHF0_9BACL</name>
<dbReference type="InterPro" id="IPR046886">
    <property type="entry name" value="RsmE_MTase_dom"/>
</dbReference>
<dbReference type="GO" id="GO:0008168">
    <property type="term" value="F:methyltransferase activity"/>
    <property type="evidence" value="ECO:0007669"/>
    <property type="project" value="UniProtKB-KW"/>
</dbReference>
<dbReference type="Pfam" id="PF04452">
    <property type="entry name" value="Methyltrans_RNA"/>
    <property type="match status" value="1"/>
</dbReference>
<evidence type="ECO:0000256" key="3">
    <source>
        <dbReference type="ARBA" id="ARBA00012328"/>
    </source>
</evidence>
<keyword evidence="8 12" id="KW-0808">Transferase</keyword>
<dbReference type="NCBIfam" id="TIGR00046">
    <property type="entry name" value="RsmE family RNA methyltransferase"/>
    <property type="match status" value="1"/>
</dbReference>
<comment type="caution">
    <text evidence="15">The sequence shown here is derived from an EMBL/GenBank/DDBJ whole genome shotgun (WGS) entry which is preliminary data.</text>
</comment>
<dbReference type="Proteomes" id="UP001589776">
    <property type="component" value="Unassembled WGS sequence"/>
</dbReference>
<reference evidence="15 16" key="1">
    <citation type="submission" date="2024-09" db="EMBL/GenBank/DDBJ databases">
        <authorList>
            <person name="Sun Q."/>
            <person name="Mori K."/>
        </authorList>
    </citation>
    <scope>NUCLEOTIDE SEQUENCE [LARGE SCALE GENOMIC DNA]</scope>
    <source>
        <strain evidence="15 16">CCM 7759</strain>
    </source>
</reference>
<comment type="function">
    <text evidence="10 12">Specifically methylates the N3 position of the uracil ring of uridine 1498 (m3U1498) in 16S rRNA. Acts on the fully assembled 30S ribosomal subunit.</text>
</comment>
<evidence type="ECO:0000256" key="8">
    <source>
        <dbReference type="ARBA" id="ARBA00022679"/>
    </source>
</evidence>
<keyword evidence="5 12" id="KW-0963">Cytoplasm</keyword>
<evidence type="ECO:0000256" key="5">
    <source>
        <dbReference type="ARBA" id="ARBA00022490"/>
    </source>
</evidence>
<comment type="subcellular location">
    <subcellularLocation>
        <location evidence="1 12">Cytoplasm</location>
    </subcellularLocation>
</comment>
<evidence type="ECO:0000256" key="12">
    <source>
        <dbReference type="PIRNR" id="PIRNR015601"/>
    </source>
</evidence>
<dbReference type="Gene3D" id="3.40.1280.10">
    <property type="match status" value="1"/>
</dbReference>
<dbReference type="RefSeq" id="WP_377469115.1">
    <property type="nucleotide sequence ID" value="NZ_JBHLWN010000025.1"/>
</dbReference>
<evidence type="ECO:0000256" key="6">
    <source>
        <dbReference type="ARBA" id="ARBA00022552"/>
    </source>
</evidence>
<comment type="similarity">
    <text evidence="2 12">Belongs to the RNA methyltransferase RsmE family.</text>
</comment>
<dbReference type="EC" id="2.1.1.193" evidence="3 12"/>
<dbReference type="SUPFAM" id="SSF75217">
    <property type="entry name" value="alpha/beta knot"/>
    <property type="match status" value="1"/>
</dbReference>
<protein>
    <recommendedName>
        <fullName evidence="4 12">Ribosomal RNA small subunit methyltransferase E</fullName>
        <ecNumber evidence="3 12">2.1.1.193</ecNumber>
    </recommendedName>
</protein>
<keyword evidence="9 12" id="KW-0949">S-adenosyl-L-methionine</keyword>
<evidence type="ECO:0000256" key="11">
    <source>
        <dbReference type="ARBA" id="ARBA00047944"/>
    </source>
</evidence>